<name>A0A0E3M6Z3_CLOSL</name>
<dbReference type="SMART" id="SM00116">
    <property type="entry name" value="CBS"/>
    <property type="match status" value="2"/>
</dbReference>
<dbReference type="SUPFAM" id="SSF54631">
    <property type="entry name" value="CBS-domain pair"/>
    <property type="match status" value="1"/>
</dbReference>
<dbReference type="RefSeq" id="WP_029159688.1">
    <property type="nucleotide sequence ID" value="NZ_CP009933.1"/>
</dbReference>
<gene>
    <name evidence="4" type="ORF">CSCA_1078</name>
</gene>
<feature type="domain" description="CBS" evidence="3">
    <location>
        <begin position="71"/>
        <end position="128"/>
    </location>
</feature>
<evidence type="ECO:0000256" key="1">
    <source>
        <dbReference type="ARBA" id="ARBA00023122"/>
    </source>
</evidence>
<dbReference type="HOGENOM" id="CLU_040681_9_2_9"/>
<protein>
    <submittedName>
        <fullName evidence="4">Putative signal transduction protein with CBS domains</fullName>
    </submittedName>
</protein>
<evidence type="ECO:0000259" key="3">
    <source>
        <dbReference type="PROSITE" id="PS51371"/>
    </source>
</evidence>
<dbReference type="CDD" id="cd02205">
    <property type="entry name" value="CBS_pair_SF"/>
    <property type="match status" value="1"/>
</dbReference>
<evidence type="ECO:0000256" key="2">
    <source>
        <dbReference type="PROSITE-ProRule" id="PRU00703"/>
    </source>
</evidence>
<dbReference type="InterPro" id="IPR000644">
    <property type="entry name" value="CBS_dom"/>
</dbReference>
<feature type="domain" description="CBS" evidence="3">
    <location>
        <begin position="6"/>
        <end position="64"/>
    </location>
</feature>
<reference evidence="4 5" key="1">
    <citation type="journal article" date="2015" name="J. Biotechnol.">
        <title>Complete genome sequence of a malodorant-producing acetogen, Clostridium scatologenes ATCC 25775(T).</title>
        <authorList>
            <person name="Zhu Z."/>
            <person name="Guo T."/>
            <person name="Zheng H."/>
            <person name="Song T."/>
            <person name="Ouyang P."/>
            <person name="Xie J."/>
        </authorList>
    </citation>
    <scope>NUCLEOTIDE SEQUENCE [LARGE SCALE GENOMIC DNA]</scope>
    <source>
        <strain evidence="4 5">ATCC 25775</strain>
    </source>
</reference>
<dbReference type="Pfam" id="PF00571">
    <property type="entry name" value="CBS"/>
    <property type="match status" value="2"/>
</dbReference>
<dbReference type="PANTHER" id="PTHR43080:SF2">
    <property type="entry name" value="CBS DOMAIN-CONTAINING PROTEIN"/>
    <property type="match status" value="1"/>
</dbReference>
<dbReference type="Proteomes" id="UP000033115">
    <property type="component" value="Chromosome"/>
</dbReference>
<dbReference type="STRING" id="1548.CSCA_1078"/>
<accession>A0A0E3M6Z3</accession>
<sequence length="128" mass="14433">MINEIMHSDIVKLRIDDNLKKALETINANKVNGAPVVDENDKLVGIIVKADIYRFLMEEGHYDTCPVDWVMTKNVVTASKDEGIVEVAARLRENDIIAIPIVDGDVLKGIVTIEDIVDYIIEKEQYYS</sequence>
<organism evidence="4 5">
    <name type="scientific">Clostridium scatologenes</name>
    <dbReference type="NCBI Taxonomy" id="1548"/>
    <lineage>
        <taxon>Bacteria</taxon>
        <taxon>Bacillati</taxon>
        <taxon>Bacillota</taxon>
        <taxon>Clostridia</taxon>
        <taxon>Eubacteriales</taxon>
        <taxon>Clostridiaceae</taxon>
        <taxon>Clostridium</taxon>
    </lineage>
</organism>
<dbReference type="InterPro" id="IPR046342">
    <property type="entry name" value="CBS_dom_sf"/>
</dbReference>
<dbReference type="PANTHER" id="PTHR43080">
    <property type="entry name" value="CBS DOMAIN-CONTAINING PROTEIN CBSX3, MITOCHONDRIAL"/>
    <property type="match status" value="1"/>
</dbReference>
<dbReference type="PROSITE" id="PS51371">
    <property type="entry name" value="CBS"/>
    <property type="match status" value="2"/>
</dbReference>
<dbReference type="KEGG" id="csq:CSCA_1078"/>
<dbReference type="Gene3D" id="3.10.580.10">
    <property type="entry name" value="CBS-domain"/>
    <property type="match status" value="1"/>
</dbReference>
<keyword evidence="1 2" id="KW-0129">CBS domain</keyword>
<evidence type="ECO:0000313" key="4">
    <source>
        <dbReference type="EMBL" id="AKA68203.1"/>
    </source>
</evidence>
<keyword evidence="5" id="KW-1185">Reference proteome</keyword>
<dbReference type="InterPro" id="IPR051257">
    <property type="entry name" value="Diverse_CBS-Domain"/>
</dbReference>
<evidence type="ECO:0000313" key="5">
    <source>
        <dbReference type="Proteomes" id="UP000033115"/>
    </source>
</evidence>
<proteinExistence type="predicted"/>
<dbReference type="EMBL" id="CP009933">
    <property type="protein sequence ID" value="AKA68203.1"/>
    <property type="molecule type" value="Genomic_DNA"/>
</dbReference>
<dbReference type="AlphaFoldDB" id="A0A0E3M6Z3"/>